<dbReference type="RefSeq" id="WP_147238163.1">
    <property type="nucleotide sequence ID" value="NZ_JAZHFZ010000054.1"/>
</dbReference>
<protein>
    <submittedName>
        <fullName evidence="2">Uncharacterized protein</fullName>
    </submittedName>
</protein>
<keyword evidence="4" id="KW-1185">Reference proteome</keyword>
<sequence length="183" mass="19733">MKMPDYLMVSEGTAPARKAYPIGETGFSFKEGERPNSALALWIDADAIPQAACAVLQAKGQFEGLTGLIRVLTEVDGFGRFRAGWVLGRTTDGLVSIVVRDANHCSAKGLLDDAAFGVRQAERYCATSVVVLVQQSDANGSRGAREVLESAFMASYVQPDQLYASRLHSEIPLWFACLSPVVC</sequence>
<evidence type="ECO:0000313" key="2">
    <source>
        <dbReference type="EMBL" id="TXC80722.1"/>
    </source>
</evidence>
<dbReference type="Proteomes" id="UP001481677">
    <property type="component" value="Unassembled WGS sequence"/>
</dbReference>
<organism evidence="2 3">
    <name type="scientific">Paraburkholderia azotifigens</name>
    <dbReference type="NCBI Taxonomy" id="2057004"/>
    <lineage>
        <taxon>Bacteria</taxon>
        <taxon>Pseudomonadati</taxon>
        <taxon>Pseudomonadota</taxon>
        <taxon>Betaproteobacteria</taxon>
        <taxon>Burkholderiales</taxon>
        <taxon>Burkholderiaceae</taxon>
        <taxon>Paraburkholderia</taxon>
    </lineage>
</organism>
<comment type="caution">
    <text evidence="2">The sequence shown here is derived from an EMBL/GenBank/DDBJ whole genome shotgun (WGS) entry which is preliminary data.</text>
</comment>
<evidence type="ECO:0000313" key="3">
    <source>
        <dbReference type="Proteomes" id="UP000321776"/>
    </source>
</evidence>
<proteinExistence type="predicted"/>
<evidence type="ECO:0000313" key="1">
    <source>
        <dbReference type="EMBL" id="MEM5345646.1"/>
    </source>
</evidence>
<name>A0A5C6V640_9BURK</name>
<reference evidence="2" key="2">
    <citation type="submission" date="2019-08" db="EMBL/GenBank/DDBJ databases">
        <authorList>
            <person name="Im W.-T."/>
        </authorList>
    </citation>
    <scope>NUCLEOTIDE SEQUENCE</scope>
    <source>
        <strain evidence="2">NF 2-5-3</strain>
    </source>
</reference>
<accession>A0A5C6V640</accession>
<reference evidence="2 3" key="1">
    <citation type="journal article" date="2018" name="Int. J. Syst. Evol. Microbiol.">
        <title>Paraburkholderia azotifigens sp. nov., a nitrogen-fixing bacterium isolated from paddy soil.</title>
        <authorList>
            <person name="Choi G.M."/>
            <person name="Im W.T."/>
        </authorList>
    </citation>
    <scope>NUCLEOTIDE SEQUENCE [LARGE SCALE GENOMIC DNA]</scope>
    <source>
        <strain evidence="2 3">NF 2-5-3</strain>
    </source>
</reference>
<dbReference type="EMBL" id="VOQS01000005">
    <property type="protein sequence ID" value="TXC80722.1"/>
    <property type="molecule type" value="Genomic_DNA"/>
</dbReference>
<dbReference type="EMBL" id="JAZHGA010000051">
    <property type="protein sequence ID" value="MEM5345646.1"/>
    <property type="molecule type" value="Genomic_DNA"/>
</dbReference>
<dbReference type="Proteomes" id="UP000321776">
    <property type="component" value="Unassembled WGS sequence"/>
</dbReference>
<reference evidence="1 4" key="3">
    <citation type="submission" date="2024-01" db="EMBL/GenBank/DDBJ databases">
        <title>The diversity of rhizobia nodulating Mimosa spp. in eleven states of Brazil covering several biomes is determined by host plant, location, and edaphic factors.</title>
        <authorList>
            <person name="Rouws L."/>
            <person name="Barauna A."/>
            <person name="Beukes C."/>
            <person name="De Faria S.M."/>
            <person name="Gross E."/>
            <person name="Dos Reis Junior F.B."/>
            <person name="Simon M."/>
            <person name="Maluk M."/>
            <person name="Odee D.W."/>
            <person name="Kenicer G."/>
            <person name="Young J.P.W."/>
            <person name="Reis V.M."/>
            <person name="Zilli J."/>
            <person name="James E.K."/>
        </authorList>
    </citation>
    <scope>NUCLEOTIDE SEQUENCE [LARGE SCALE GENOMIC DNA]</scope>
    <source>
        <strain evidence="1 4">JPY530</strain>
    </source>
</reference>
<dbReference type="AlphaFoldDB" id="A0A5C6V640"/>
<gene>
    <name evidence="2" type="ORF">FRZ40_41520</name>
    <name evidence="1" type="ORF">V4C56_39240</name>
</gene>
<evidence type="ECO:0000313" key="4">
    <source>
        <dbReference type="Proteomes" id="UP001481677"/>
    </source>
</evidence>